<evidence type="ECO:0000313" key="2">
    <source>
        <dbReference type="EMBL" id="OVF10278.1"/>
    </source>
</evidence>
<protein>
    <submittedName>
        <fullName evidence="2">Uncharacterized protein</fullName>
    </submittedName>
</protein>
<dbReference type="AlphaFoldDB" id="A0AA91T3D2"/>
<evidence type="ECO:0000313" key="3">
    <source>
        <dbReference type="Proteomes" id="UP000195602"/>
    </source>
</evidence>
<dbReference type="KEGG" id="clus:A9F13_02g00726"/>
<dbReference type="Proteomes" id="UP000195602">
    <property type="component" value="Unassembled WGS sequence"/>
</dbReference>
<keyword evidence="1" id="KW-0472">Membrane</keyword>
<gene>
    <name evidence="2" type="ORF">A9F13_02g00726</name>
</gene>
<reference evidence="2 3" key="1">
    <citation type="submission" date="2017-04" db="EMBL/GenBank/DDBJ databases">
        <title>Draft genome of the yeast Clavispora lusitaniae type strain CBS 6936.</title>
        <authorList>
            <person name="Durrens P."/>
            <person name="Klopp C."/>
            <person name="Biteau N."/>
            <person name="Fitton-Ouhabi V."/>
            <person name="Dementhon K."/>
            <person name="Accoceberry I."/>
            <person name="Sherman D.J."/>
            <person name="Noel T."/>
        </authorList>
    </citation>
    <scope>NUCLEOTIDE SEQUENCE [LARGE SCALE GENOMIC DNA]</scope>
    <source>
        <strain evidence="2 3">CBS 6936</strain>
    </source>
</reference>
<name>A0AA91T3D2_CLALS</name>
<accession>A0AA91T3D2</accession>
<dbReference type="EMBL" id="LYUB02000002">
    <property type="protein sequence ID" value="OVF10278.1"/>
    <property type="molecule type" value="Genomic_DNA"/>
</dbReference>
<feature type="transmembrane region" description="Helical" evidence="1">
    <location>
        <begin position="6"/>
        <end position="36"/>
    </location>
</feature>
<comment type="caution">
    <text evidence="2">The sequence shown here is derived from an EMBL/GenBank/DDBJ whole genome shotgun (WGS) entry which is preliminary data.</text>
</comment>
<sequence length="93" mass="10611">MSSFSVSVFVVASVFCYVSLWAFLLWAVIVAGYSLIPSDFSLEGYDTGGIGFERKADMRSRRTCSLAGKLQEQVQTWYDLGPIWVSRWKEVKW</sequence>
<proteinExistence type="predicted"/>
<evidence type="ECO:0000256" key="1">
    <source>
        <dbReference type="SAM" id="Phobius"/>
    </source>
</evidence>
<keyword evidence="1" id="KW-1133">Transmembrane helix</keyword>
<organism evidence="2 3">
    <name type="scientific">Clavispora lusitaniae</name>
    <name type="common">Candida lusitaniae</name>
    <dbReference type="NCBI Taxonomy" id="36911"/>
    <lineage>
        <taxon>Eukaryota</taxon>
        <taxon>Fungi</taxon>
        <taxon>Dikarya</taxon>
        <taxon>Ascomycota</taxon>
        <taxon>Saccharomycotina</taxon>
        <taxon>Pichiomycetes</taxon>
        <taxon>Metschnikowiaceae</taxon>
        <taxon>Clavispora</taxon>
    </lineage>
</organism>
<keyword evidence="1" id="KW-0812">Transmembrane</keyword>